<reference evidence="2" key="1">
    <citation type="submission" date="2021-06" db="EMBL/GenBank/DDBJ databases">
        <authorList>
            <person name="Kallberg Y."/>
            <person name="Tangrot J."/>
            <person name="Rosling A."/>
        </authorList>
    </citation>
    <scope>NUCLEOTIDE SEQUENCE</scope>
    <source>
        <strain evidence="2">UK204</strain>
    </source>
</reference>
<comment type="caution">
    <text evidence="2">The sequence shown here is derived from an EMBL/GenBank/DDBJ whole genome shotgun (WGS) entry which is preliminary data.</text>
</comment>
<feature type="non-terminal residue" evidence="2">
    <location>
        <position position="96"/>
    </location>
</feature>
<dbReference type="InterPro" id="IPR011012">
    <property type="entry name" value="Longin-like_dom_sf"/>
</dbReference>
<dbReference type="OrthoDB" id="2443891at2759"/>
<keyword evidence="3" id="KW-1185">Reference proteome</keyword>
<proteinExistence type="predicted"/>
<dbReference type="EMBL" id="CAJVPQ010014269">
    <property type="protein sequence ID" value="CAG8738859.1"/>
    <property type="molecule type" value="Genomic_DNA"/>
</dbReference>
<evidence type="ECO:0000313" key="2">
    <source>
        <dbReference type="EMBL" id="CAG8738859.1"/>
    </source>
</evidence>
<gene>
    <name evidence="2" type="ORF">FCALED_LOCUS15492</name>
</gene>
<dbReference type="PANTHER" id="PTHR10529">
    <property type="entry name" value="AP COMPLEX SUBUNIT MU"/>
    <property type="match status" value="1"/>
</dbReference>
<protein>
    <submittedName>
        <fullName evidence="2">14880_t:CDS:1</fullName>
    </submittedName>
</protein>
<dbReference type="CDD" id="cd14837">
    <property type="entry name" value="AP3_Mu_N"/>
    <property type="match status" value="1"/>
</dbReference>
<dbReference type="SUPFAM" id="SSF64356">
    <property type="entry name" value="SNARE-like"/>
    <property type="match status" value="1"/>
</dbReference>
<evidence type="ECO:0000259" key="1">
    <source>
        <dbReference type="Pfam" id="PF01217"/>
    </source>
</evidence>
<dbReference type="Gene3D" id="3.30.450.60">
    <property type="match status" value="1"/>
</dbReference>
<organism evidence="2 3">
    <name type="scientific">Funneliformis caledonium</name>
    <dbReference type="NCBI Taxonomy" id="1117310"/>
    <lineage>
        <taxon>Eukaryota</taxon>
        <taxon>Fungi</taxon>
        <taxon>Fungi incertae sedis</taxon>
        <taxon>Mucoromycota</taxon>
        <taxon>Glomeromycotina</taxon>
        <taxon>Glomeromycetes</taxon>
        <taxon>Glomerales</taxon>
        <taxon>Glomeraceae</taxon>
        <taxon>Funneliformis</taxon>
    </lineage>
</organism>
<name>A0A9N9NKW6_9GLOM</name>
<sequence>SSPEDLVPVISTPKYQLVHVYRSKLTFLSPVSSEVDVLLVIEFLHRIVDILAEYFGEMSEISIKDNFDVVYQLLEEMMDYGNSIIYIVSDDSLMSE</sequence>
<accession>A0A9N9NKW6</accession>
<evidence type="ECO:0000313" key="3">
    <source>
        <dbReference type="Proteomes" id="UP000789570"/>
    </source>
</evidence>
<dbReference type="Proteomes" id="UP000789570">
    <property type="component" value="Unassembled WGS sequence"/>
</dbReference>
<dbReference type="InterPro" id="IPR022775">
    <property type="entry name" value="AP_mu_sigma_su"/>
</dbReference>
<feature type="domain" description="AP complex mu/sigma subunit" evidence="1">
    <location>
        <begin position="19"/>
        <end position="82"/>
    </location>
</feature>
<dbReference type="Pfam" id="PF01217">
    <property type="entry name" value="Clat_adaptor_s"/>
    <property type="match status" value="1"/>
</dbReference>
<dbReference type="AlphaFoldDB" id="A0A9N9NKW6"/>
<dbReference type="InterPro" id="IPR050431">
    <property type="entry name" value="Adaptor_comp_med_subunit"/>
</dbReference>